<dbReference type="Gene3D" id="3.40.50.300">
    <property type="entry name" value="P-loop containing nucleotide triphosphate hydrolases"/>
    <property type="match status" value="1"/>
</dbReference>
<dbReference type="EMBL" id="FNCV01000001">
    <property type="protein sequence ID" value="SDG52133.1"/>
    <property type="molecule type" value="Genomic_DNA"/>
</dbReference>
<accession>A0A1G7UX55</accession>
<dbReference type="OrthoDB" id="9806149at2"/>
<dbReference type="RefSeq" id="WP_092614740.1">
    <property type="nucleotide sequence ID" value="NZ_FNCV01000001.1"/>
</dbReference>
<evidence type="ECO:0000256" key="2">
    <source>
        <dbReference type="ARBA" id="ARBA00022448"/>
    </source>
</evidence>
<protein>
    <submittedName>
        <fullName evidence="7">Branched-chain amino acid transport system ATP-binding protein</fullName>
    </submittedName>
</protein>
<evidence type="ECO:0000256" key="5">
    <source>
        <dbReference type="ARBA" id="ARBA00022970"/>
    </source>
</evidence>
<reference evidence="8" key="1">
    <citation type="submission" date="2016-10" db="EMBL/GenBank/DDBJ databases">
        <authorList>
            <person name="Varghese N."/>
            <person name="Submissions S."/>
        </authorList>
    </citation>
    <scope>NUCLEOTIDE SEQUENCE [LARGE SCALE GENOMIC DNA]</scope>
    <source>
        <strain evidence="8">930I</strain>
    </source>
</reference>
<dbReference type="InterPro" id="IPR017871">
    <property type="entry name" value="ABC_transporter-like_CS"/>
</dbReference>
<dbReference type="InterPro" id="IPR003593">
    <property type="entry name" value="AAA+_ATPase"/>
</dbReference>
<dbReference type="InterPro" id="IPR027417">
    <property type="entry name" value="P-loop_NTPase"/>
</dbReference>
<keyword evidence="3" id="KW-0547">Nucleotide-binding</keyword>
<evidence type="ECO:0000256" key="4">
    <source>
        <dbReference type="ARBA" id="ARBA00022840"/>
    </source>
</evidence>
<evidence type="ECO:0000313" key="8">
    <source>
        <dbReference type="Proteomes" id="UP000217076"/>
    </source>
</evidence>
<dbReference type="Proteomes" id="UP000217076">
    <property type="component" value="Unassembled WGS sequence"/>
</dbReference>
<dbReference type="GO" id="GO:0016887">
    <property type="term" value="F:ATP hydrolysis activity"/>
    <property type="evidence" value="ECO:0007669"/>
    <property type="project" value="InterPro"/>
</dbReference>
<dbReference type="GO" id="GO:0015807">
    <property type="term" value="P:L-amino acid transport"/>
    <property type="evidence" value="ECO:0007669"/>
    <property type="project" value="TreeGrafter"/>
</dbReference>
<keyword evidence="5" id="KW-0029">Amino-acid transport</keyword>
<dbReference type="SUPFAM" id="SSF52540">
    <property type="entry name" value="P-loop containing nucleoside triphosphate hydrolases"/>
    <property type="match status" value="1"/>
</dbReference>
<sequence>MSIASAASSATSSATGPAATPLVEIDKVTGGYGGSDILSDVELSMTADQIVVIIGPNGAGKSTLMKSVFGLVRIRQGHIRLDGEEITNLRPDLVVQKGVGYVPQERNVFPSMTVAENLEMGAFLRRDDFRPQMRRMYDLFPRLAERRDQLAGSMSGGERQMLAMARALMLEPRLLLLDEPTAGLSPLFIDQTFERIKEINSLGIGILMVEQNARQALAIADMGYVLATGRNRYTDTGANLLDNPEVAEMFLGG</sequence>
<dbReference type="PROSITE" id="PS00211">
    <property type="entry name" value="ABC_TRANSPORTER_1"/>
    <property type="match status" value="1"/>
</dbReference>
<dbReference type="GO" id="GO:0005524">
    <property type="term" value="F:ATP binding"/>
    <property type="evidence" value="ECO:0007669"/>
    <property type="project" value="UniProtKB-KW"/>
</dbReference>
<keyword evidence="2" id="KW-0813">Transport</keyword>
<dbReference type="SMART" id="SM00382">
    <property type="entry name" value="AAA"/>
    <property type="match status" value="1"/>
</dbReference>
<name>A0A1G7UX55_9PROT</name>
<organism evidence="7 8">
    <name type="scientific">Roseospirillum parvum</name>
    <dbReference type="NCBI Taxonomy" id="83401"/>
    <lineage>
        <taxon>Bacteria</taxon>
        <taxon>Pseudomonadati</taxon>
        <taxon>Pseudomonadota</taxon>
        <taxon>Alphaproteobacteria</taxon>
        <taxon>Rhodospirillales</taxon>
        <taxon>Rhodospirillaceae</taxon>
        <taxon>Roseospirillum</taxon>
    </lineage>
</organism>
<dbReference type="PROSITE" id="PS50893">
    <property type="entry name" value="ABC_TRANSPORTER_2"/>
    <property type="match status" value="1"/>
</dbReference>
<evidence type="ECO:0000256" key="1">
    <source>
        <dbReference type="ARBA" id="ARBA00005417"/>
    </source>
</evidence>
<dbReference type="Pfam" id="PF00005">
    <property type="entry name" value="ABC_tran"/>
    <property type="match status" value="1"/>
</dbReference>
<keyword evidence="8" id="KW-1185">Reference proteome</keyword>
<comment type="similarity">
    <text evidence="1">Belongs to the ABC transporter superfamily.</text>
</comment>
<dbReference type="STRING" id="83401.SAMN05421742_101463"/>
<evidence type="ECO:0000256" key="3">
    <source>
        <dbReference type="ARBA" id="ARBA00022741"/>
    </source>
</evidence>
<dbReference type="GO" id="GO:0015658">
    <property type="term" value="F:branched-chain amino acid transmembrane transporter activity"/>
    <property type="evidence" value="ECO:0007669"/>
    <property type="project" value="TreeGrafter"/>
</dbReference>
<dbReference type="PANTHER" id="PTHR43820">
    <property type="entry name" value="HIGH-AFFINITY BRANCHED-CHAIN AMINO ACID TRANSPORT ATP-BINDING PROTEIN LIVF"/>
    <property type="match status" value="1"/>
</dbReference>
<feature type="domain" description="ABC transporter" evidence="6">
    <location>
        <begin position="23"/>
        <end position="253"/>
    </location>
</feature>
<evidence type="ECO:0000313" key="7">
    <source>
        <dbReference type="EMBL" id="SDG52133.1"/>
    </source>
</evidence>
<dbReference type="PANTHER" id="PTHR43820:SF4">
    <property type="entry name" value="HIGH-AFFINITY BRANCHED-CHAIN AMINO ACID TRANSPORT ATP-BINDING PROTEIN LIVF"/>
    <property type="match status" value="1"/>
</dbReference>
<dbReference type="InterPro" id="IPR003439">
    <property type="entry name" value="ABC_transporter-like_ATP-bd"/>
</dbReference>
<dbReference type="InterPro" id="IPR052156">
    <property type="entry name" value="BCAA_Transport_ATP-bd_LivF"/>
</dbReference>
<dbReference type="AlphaFoldDB" id="A0A1G7UX55"/>
<evidence type="ECO:0000259" key="6">
    <source>
        <dbReference type="PROSITE" id="PS50893"/>
    </source>
</evidence>
<proteinExistence type="inferred from homology"/>
<keyword evidence="4 7" id="KW-0067">ATP-binding</keyword>
<gene>
    <name evidence="7" type="ORF">SAMN05421742_101463</name>
</gene>
<dbReference type="CDD" id="cd03224">
    <property type="entry name" value="ABC_TM1139_LivF_branched"/>
    <property type="match status" value="1"/>
</dbReference>